<organism evidence="1 2">
    <name type="scientific">Micromonospora kangleipakensis</name>
    <dbReference type="NCBI Taxonomy" id="1077942"/>
    <lineage>
        <taxon>Bacteria</taxon>
        <taxon>Bacillati</taxon>
        <taxon>Actinomycetota</taxon>
        <taxon>Actinomycetes</taxon>
        <taxon>Micromonosporales</taxon>
        <taxon>Micromonosporaceae</taxon>
        <taxon>Micromonospora</taxon>
    </lineage>
</organism>
<protein>
    <submittedName>
        <fullName evidence="1">Uncharacterized protein</fullName>
    </submittedName>
</protein>
<keyword evidence="2" id="KW-1185">Reference proteome</keyword>
<gene>
    <name evidence="1" type="ORF">EV384_4599</name>
</gene>
<sequence>MLAPGPPLVRPYRGDVLVSASVGPAGDLVALWANAADNAALRSVGHHPTGLGDIP</sequence>
<dbReference type="AlphaFoldDB" id="A0A4Q8BDM5"/>
<accession>A0A4Q8BDM5</accession>
<reference evidence="1 2" key="1">
    <citation type="submission" date="2019-02" db="EMBL/GenBank/DDBJ databases">
        <title>Sequencing the genomes of 1000 actinobacteria strains.</title>
        <authorList>
            <person name="Klenk H.-P."/>
        </authorList>
    </citation>
    <scope>NUCLEOTIDE SEQUENCE [LARGE SCALE GENOMIC DNA]</scope>
    <source>
        <strain evidence="1 2">DSM 45612</strain>
    </source>
</reference>
<name>A0A4Q8BDM5_9ACTN</name>
<proteinExistence type="predicted"/>
<evidence type="ECO:0000313" key="1">
    <source>
        <dbReference type="EMBL" id="RZU76004.1"/>
    </source>
</evidence>
<dbReference type="EMBL" id="SHLD01000001">
    <property type="protein sequence ID" value="RZU76004.1"/>
    <property type="molecule type" value="Genomic_DNA"/>
</dbReference>
<comment type="caution">
    <text evidence="1">The sequence shown here is derived from an EMBL/GenBank/DDBJ whole genome shotgun (WGS) entry which is preliminary data.</text>
</comment>
<evidence type="ECO:0000313" key="2">
    <source>
        <dbReference type="Proteomes" id="UP000294114"/>
    </source>
</evidence>
<dbReference type="Proteomes" id="UP000294114">
    <property type="component" value="Unassembled WGS sequence"/>
</dbReference>